<accession>A0A8H6XN39</accession>
<proteinExistence type="predicted"/>
<keyword evidence="2" id="KW-1185">Reference proteome</keyword>
<evidence type="ECO:0000313" key="1">
    <source>
        <dbReference type="EMBL" id="KAF7343416.1"/>
    </source>
</evidence>
<dbReference type="Proteomes" id="UP000620124">
    <property type="component" value="Unassembled WGS sequence"/>
</dbReference>
<dbReference type="AlphaFoldDB" id="A0A8H6XN39"/>
<sequence length="144" mass="15858">MCEIDVLIIKGFLTPELPQRKLEFLSGKPMDPVLADITIGGLVEDLVEPGRSIKDSVEKVREDEERLSKLGDNVIGTLSGLAKLASEYEDVHPSAELHCTSEPQKLSFLVVIRLAKLEEWEAEGCAVDVEMFNPTDLITVLNPA</sequence>
<comment type="caution">
    <text evidence="1">The sequence shown here is derived from an EMBL/GenBank/DDBJ whole genome shotgun (WGS) entry which is preliminary data.</text>
</comment>
<protein>
    <submittedName>
        <fullName evidence="1">Uncharacterized protein</fullName>
    </submittedName>
</protein>
<evidence type="ECO:0000313" key="2">
    <source>
        <dbReference type="Proteomes" id="UP000620124"/>
    </source>
</evidence>
<dbReference type="OrthoDB" id="2978551at2759"/>
<name>A0A8H6XN39_9AGAR</name>
<gene>
    <name evidence="1" type="ORF">MVEN_01774100</name>
</gene>
<dbReference type="EMBL" id="JACAZI010000016">
    <property type="protein sequence ID" value="KAF7343416.1"/>
    <property type="molecule type" value="Genomic_DNA"/>
</dbReference>
<reference evidence="1" key="1">
    <citation type="submission" date="2020-05" db="EMBL/GenBank/DDBJ databases">
        <title>Mycena genomes resolve the evolution of fungal bioluminescence.</title>
        <authorList>
            <person name="Tsai I.J."/>
        </authorList>
    </citation>
    <scope>NUCLEOTIDE SEQUENCE</scope>
    <source>
        <strain evidence="1">CCC161011</strain>
    </source>
</reference>
<organism evidence="1 2">
    <name type="scientific">Mycena venus</name>
    <dbReference type="NCBI Taxonomy" id="2733690"/>
    <lineage>
        <taxon>Eukaryota</taxon>
        <taxon>Fungi</taxon>
        <taxon>Dikarya</taxon>
        <taxon>Basidiomycota</taxon>
        <taxon>Agaricomycotina</taxon>
        <taxon>Agaricomycetes</taxon>
        <taxon>Agaricomycetidae</taxon>
        <taxon>Agaricales</taxon>
        <taxon>Marasmiineae</taxon>
        <taxon>Mycenaceae</taxon>
        <taxon>Mycena</taxon>
    </lineage>
</organism>